<dbReference type="GO" id="GO:0005576">
    <property type="term" value="C:extracellular region"/>
    <property type="evidence" value="ECO:0007669"/>
    <property type="project" value="InterPro"/>
</dbReference>
<keyword evidence="1" id="KW-0732">Signal</keyword>
<evidence type="ECO:0000313" key="4">
    <source>
        <dbReference type="WBParaSite" id="TMUE_2000006802.1"/>
    </source>
</evidence>
<dbReference type="SUPFAM" id="SSF57256">
    <property type="entry name" value="Elafin-like"/>
    <property type="match status" value="1"/>
</dbReference>
<dbReference type="Pfam" id="PF00095">
    <property type="entry name" value="WAP"/>
    <property type="match status" value="1"/>
</dbReference>
<dbReference type="Proteomes" id="UP000046395">
    <property type="component" value="Unassembled WGS sequence"/>
</dbReference>
<name>A0A5S6QIV0_TRIMR</name>
<feature type="chain" id="PRO_5024451322" evidence="1">
    <location>
        <begin position="22"/>
        <end position="90"/>
    </location>
</feature>
<evidence type="ECO:0000313" key="3">
    <source>
        <dbReference type="Proteomes" id="UP000046395"/>
    </source>
</evidence>
<evidence type="ECO:0000256" key="1">
    <source>
        <dbReference type="SAM" id="SignalP"/>
    </source>
</evidence>
<organism evidence="3 4">
    <name type="scientific">Trichuris muris</name>
    <name type="common">Mouse whipworm</name>
    <dbReference type="NCBI Taxonomy" id="70415"/>
    <lineage>
        <taxon>Eukaryota</taxon>
        <taxon>Metazoa</taxon>
        <taxon>Ecdysozoa</taxon>
        <taxon>Nematoda</taxon>
        <taxon>Enoplea</taxon>
        <taxon>Dorylaimia</taxon>
        <taxon>Trichinellida</taxon>
        <taxon>Trichuridae</taxon>
        <taxon>Trichuris</taxon>
    </lineage>
</organism>
<accession>A0A5S6QIV0</accession>
<dbReference type="Gene3D" id="4.10.75.10">
    <property type="entry name" value="Elafin-like"/>
    <property type="match status" value="1"/>
</dbReference>
<dbReference type="InterPro" id="IPR008197">
    <property type="entry name" value="WAP_dom"/>
</dbReference>
<dbReference type="InterPro" id="IPR036645">
    <property type="entry name" value="Elafin-like_sf"/>
</dbReference>
<dbReference type="WBParaSite" id="TMUE_2000006802.1">
    <property type="protein sequence ID" value="TMUE_2000006802.1"/>
    <property type="gene ID" value="WBGene00286240"/>
</dbReference>
<feature type="domain" description="WAP" evidence="2">
    <location>
        <begin position="46"/>
        <end position="86"/>
    </location>
</feature>
<dbReference type="AlphaFoldDB" id="A0A5S6QIV0"/>
<evidence type="ECO:0000259" key="2">
    <source>
        <dbReference type="Pfam" id="PF00095"/>
    </source>
</evidence>
<keyword evidence="3" id="KW-1185">Reference proteome</keyword>
<sequence length="90" mass="9586">MATMFIILLSITLNAFQVVHASPYGVGRRPFTKSDVVTTKPESVAPRPCLFTLALAAHGSSCSQDNDCTAPQICCSFSFGQRCGMPSSGR</sequence>
<feature type="signal peptide" evidence="1">
    <location>
        <begin position="1"/>
        <end position="21"/>
    </location>
</feature>
<dbReference type="GO" id="GO:0030414">
    <property type="term" value="F:peptidase inhibitor activity"/>
    <property type="evidence" value="ECO:0007669"/>
    <property type="project" value="InterPro"/>
</dbReference>
<reference evidence="4" key="1">
    <citation type="submission" date="2019-12" db="UniProtKB">
        <authorList>
            <consortium name="WormBaseParasite"/>
        </authorList>
    </citation>
    <scope>IDENTIFICATION</scope>
</reference>
<protein>
    <submittedName>
        <fullName evidence="4">WAP domain-containing protein</fullName>
    </submittedName>
</protein>
<proteinExistence type="predicted"/>